<gene>
    <name evidence="2" type="ORF">HPB52_011375</name>
</gene>
<dbReference type="PANTHER" id="PTHR11909">
    <property type="entry name" value="CASEIN KINASE-RELATED"/>
    <property type="match status" value="1"/>
</dbReference>
<evidence type="ECO:0000313" key="2">
    <source>
        <dbReference type="EMBL" id="KAH7983355.1"/>
    </source>
</evidence>
<proteinExistence type="predicted"/>
<dbReference type="SUPFAM" id="SSF56112">
    <property type="entry name" value="Protein kinase-like (PK-like)"/>
    <property type="match status" value="1"/>
</dbReference>
<dbReference type="Proteomes" id="UP000821837">
    <property type="component" value="Chromosome 1"/>
</dbReference>
<dbReference type="Gene3D" id="1.10.510.10">
    <property type="entry name" value="Transferase(Phosphotransferase) domain 1"/>
    <property type="match status" value="1"/>
</dbReference>
<reference evidence="2" key="2">
    <citation type="submission" date="2021-09" db="EMBL/GenBank/DDBJ databases">
        <authorList>
            <person name="Jia N."/>
            <person name="Wang J."/>
            <person name="Shi W."/>
            <person name="Du L."/>
            <person name="Sun Y."/>
            <person name="Zhan W."/>
            <person name="Jiang J."/>
            <person name="Wang Q."/>
            <person name="Zhang B."/>
            <person name="Ji P."/>
            <person name="Sakyi L.B."/>
            <person name="Cui X."/>
            <person name="Yuan T."/>
            <person name="Jiang B."/>
            <person name="Yang W."/>
            <person name="Lam T.T.-Y."/>
            <person name="Chang Q."/>
            <person name="Ding S."/>
            <person name="Wang X."/>
            <person name="Zhu J."/>
            <person name="Ruan X."/>
            <person name="Zhao L."/>
            <person name="Wei J."/>
            <person name="Que T."/>
            <person name="Du C."/>
            <person name="Cheng J."/>
            <person name="Dai P."/>
            <person name="Han X."/>
            <person name="Huang E."/>
            <person name="Gao Y."/>
            <person name="Liu J."/>
            <person name="Shao H."/>
            <person name="Ye R."/>
            <person name="Li L."/>
            <person name="Wei W."/>
            <person name="Wang X."/>
            <person name="Wang C."/>
            <person name="Huo Q."/>
            <person name="Li W."/>
            <person name="Guo W."/>
            <person name="Chen H."/>
            <person name="Chen S."/>
            <person name="Zhou L."/>
            <person name="Zhou L."/>
            <person name="Ni X."/>
            <person name="Tian J."/>
            <person name="Zhou Y."/>
            <person name="Sheng Y."/>
            <person name="Liu T."/>
            <person name="Pan Y."/>
            <person name="Xia L."/>
            <person name="Li J."/>
            <person name="Zhao F."/>
            <person name="Cao W."/>
        </authorList>
    </citation>
    <scope>NUCLEOTIDE SEQUENCE</scope>
    <source>
        <strain evidence="2">Rsan-2018</strain>
        <tissue evidence="2">Larvae</tissue>
    </source>
</reference>
<reference evidence="2" key="1">
    <citation type="journal article" date="2020" name="Cell">
        <title>Large-Scale Comparative Analyses of Tick Genomes Elucidate Their Genetic Diversity and Vector Capacities.</title>
        <authorList>
            <consortium name="Tick Genome and Microbiome Consortium (TIGMIC)"/>
            <person name="Jia N."/>
            <person name="Wang J."/>
            <person name="Shi W."/>
            <person name="Du L."/>
            <person name="Sun Y."/>
            <person name="Zhan W."/>
            <person name="Jiang J.F."/>
            <person name="Wang Q."/>
            <person name="Zhang B."/>
            <person name="Ji P."/>
            <person name="Bell-Sakyi L."/>
            <person name="Cui X.M."/>
            <person name="Yuan T.T."/>
            <person name="Jiang B.G."/>
            <person name="Yang W.F."/>
            <person name="Lam T.T."/>
            <person name="Chang Q.C."/>
            <person name="Ding S.J."/>
            <person name="Wang X.J."/>
            <person name="Zhu J.G."/>
            <person name="Ruan X.D."/>
            <person name="Zhao L."/>
            <person name="Wei J.T."/>
            <person name="Ye R.Z."/>
            <person name="Que T.C."/>
            <person name="Du C.H."/>
            <person name="Zhou Y.H."/>
            <person name="Cheng J.X."/>
            <person name="Dai P.F."/>
            <person name="Guo W.B."/>
            <person name="Han X.H."/>
            <person name="Huang E.J."/>
            <person name="Li L.F."/>
            <person name="Wei W."/>
            <person name="Gao Y.C."/>
            <person name="Liu J.Z."/>
            <person name="Shao H.Z."/>
            <person name="Wang X."/>
            <person name="Wang C.C."/>
            <person name="Yang T.C."/>
            <person name="Huo Q.B."/>
            <person name="Li W."/>
            <person name="Chen H.Y."/>
            <person name="Chen S.E."/>
            <person name="Zhou L.G."/>
            <person name="Ni X.B."/>
            <person name="Tian J.H."/>
            <person name="Sheng Y."/>
            <person name="Liu T."/>
            <person name="Pan Y.S."/>
            <person name="Xia L.Y."/>
            <person name="Li J."/>
            <person name="Zhao F."/>
            <person name="Cao W.C."/>
        </authorList>
    </citation>
    <scope>NUCLEOTIDE SEQUENCE</scope>
    <source>
        <strain evidence="2">Rsan-2018</strain>
    </source>
</reference>
<evidence type="ECO:0008006" key="4">
    <source>
        <dbReference type="Google" id="ProtNLM"/>
    </source>
</evidence>
<dbReference type="OrthoDB" id="2687620at2759"/>
<evidence type="ECO:0000313" key="3">
    <source>
        <dbReference type="Proteomes" id="UP000821837"/>
    </source>
</evidence>
<accession>A0A9D4YPH3</accession>
<dbReference type="InterPro" id="IPR050235">
    <property type="entry name" value="CK1_Ser-Thr_kinase"/>
</dbReference>
<keyword evidence="3" id="KW-1185">Reference proteome</keyword>
<name>A0A9D4YPH3_RHISA</name>
<dbReference type="VEuPathDB" id="VectorBase:RSAN_029388"/>
<feature type="compositionally biased region" description="Polar residues" evidence="1">
    <location>
        <begin position="284"/>
        <end position="302"/>
    </location>
</feature>
<dbReference type="InterPro" id="IPR011009">
    <property type="entry name" value="Kinase-like_dom_sf"/>
</dbReference>
<dbReference type="EMBL" id="JABSTV010001245">
    <property type="protein sequence ID" value="KAH7983355.1"/>
    <property type="molecule type" value="Genomic_DNA"/>
</dbReference>
<feature type="region of interest" description="Disordered" evidence="1">
    <location>
        <begin position="271"/>
        <end position="312"/>
    </location>
</feature>
<dbReference type="AlphaFoldDB" id="A0A9D4YPH3"/>
<sequence length="312" mass="36192">MSRFRCSEPNEYNGAKYRFMATDMFGEVLQKILDRRGKMPASKTTPSLDMLLIDVLERVHSYEPIHADVKAYRRLLMFSEGGDNRVYLLDFSLACRYTQNSKHKEYKEDFRKACDGTTEFTRRDADIGVHSRRADMELLEYNLLRWLCCPLPWEDNLKDREYVSQQRCTLLENFPLLMRKCFQQGDIPCGITVFLQYVASMKFEDTPDYGQLNRILEKEIEAPALEPDSRLLRTPPRRPRRSSFSPKKSVLEEIILAEDSMDVRVNENLVEEPPPANVAHGCTTPLQKNNRRSPTATKSATRLQGLVKVEPE</sequence>
<feature type="region of interest" description="Disordered" evidence="1">
    <location>
        <begin position="226"/>
        <end position="245"/>
    </location>
</feature>
<evidence type="ECO:0000256" key="1">
    <source>
        <dbReference type="SAM" id="MobiDB-lite"/>
    </source>
</evidence>
<protein>
    <recommendedName>
        <fullName evidence="4">Protein kinase domain-containing protein</fullName>
    </recommendedName>
</protein>
<comment type="caution">
    <text evidence="2">The sequence shown here is derived from an EMBL/GenBank/DDBJ whole genome shotgun (WGS) entry which is preliminary data.</text>
</comment>
<organism evidence="2 3">
    <name type="scientific">Rhipicephalus sanguineus</name>
    <name type="common">Brown dog tick</name>
    <name type="synonym">Ixodes sanguineus</name>
    <dbReference type="NCBI Taxonomy" id="34632"/>
    <lineage>
        <taxon>Eukaryota</taxon>
        <taxon>Metazoa</taxon>
        <taxon>Ecdysozoa</taxon>
        <taxon>Arthropoda</taxon>
        <taxon>Chelicerata</taxon>
        <taxon>Arachnida</taxon>
        <taxon>Acari</taxon>
        <taxon>Parasitiformes</taxon>
        <taxon>Ixodida</taxon>
        <taxon>Ixodoidea</taxon>
        <taxon>Ixodidae</taxon>
        <taxon>Rhipicephalinae</taxon>
        <taxon>Rhipicephalus</taxon>
        <taxon>Rhipicephalus</taxon>
    </lineage>
</organism>